<gene>
    <name evidence="2" type="ORF">LVJ94_07210</name>
</gene>
<name>A0ABZ2LCW4_9BACT</name>
<keyword evidence="1" id="KW-1133">Transmembrane helix</keyword>
<feature type="transmembrane region" description="Helical" evidence="1">
    <location>
        <begin position="121"/>
        <end position="140"/>
    </location>
</feature>
<organism evidence="2 3">
    <name type="scientific">Pendulispora rubella</name>
    <dbReference type="NCBI Taxonomy" id="2741070"/>
    <lineage>
        <taxon>Bacteria</taxon>
        <taxon>Pseudomonadati</taxon>
        <taxon>Myxococcota</taxon>
        <taxon>Myxococcia</taxon>
        <taxon>Myxococcales</taxon>
        <taxon>Sorangiineae</taxon>
        <taxon>Pendulisporaceae</taxon>
        <taxon>Pendulispora</taxon>
    </lineage>
</organism>
<keyword evidence="3" id="KW-1185">Reference proteome</keyword>
<evidence type="ECO:0000313" key="3">
    <source>
        <dbReference type="Proteomes" id="UP001374803"/>
    </source>
</evidence>
<keyword evidence="1" id="KW-0472">Membrane</keyword>
<keyword evidence="1" id="KW-0812">Transmembrane</keyword>
<reference evidence="2" key="1">
    <citation type="submission" date="2021-12" db="EMBL/GenBank/DDBJ databases">
        <title>Discovery of the Pendulisporaceae a myxobacterial family with distinct sporulation behavior and unique specialized metabolism.</title>
        <authorList>
            <person name="Garcia R."/>
            <person name="Popoff A."/>
            <person name="Bader C.D."/>
            <person name="Loehr J."/>
            <person name="Walesch S."/>
            <person name="Walt C."/>
            <person name="Boldt J."/>
            <person name="Bunk B."/>
            <person name="Haeckl F.J.F.P.J."/>
            <person name="Gunesch A.P."/>
            <person name="Birkelbach J."/>
            <person name="Nuebel U."/>
            <person name="Pietschmann T."/>
            <person name="Bach T."/>
            <person name="Mueller R."/>
        </authorList>
    </citation>
    <scope>NUCLEOTIDE SEQUENCE</scope>
    <source>
        <strain evidence="2">MSr11367</strain>
    </source>
</reference>
<dbReference type="EMBL" id="CP089983">
    <property type="protein sequence ID" value="WXB07020.1"/>
    <property type="molecule type" value="Genomic_DNA"/>
</dbReference>
<dbReference type="RefSeq" id="WP_394836681.1">
    <property type="nucleotide sequence ID" value="NZ_CP089929.1"/>
</dbReference>
<proteinExistence type="predicted"/>
<accession>A0ABZ2LCW4</accession>
<feature type="transmembrane region" description="Helical" evidence="1">
    <location>
        <begin position="90"/>
        <end position="109"/>
    </location>
</feature>
<sequence>MPAAYHIPDEPRPGRLASYTVNPFWPFMALMLGGAWIGLPWFVFNGVAMGSASLRKELLVAVAAPVVAIATALLLGIAAVSFGLSERSMPYFKVLIIAVKLLFGYWLCLSQQRSFEIYRHFGGTVWQGAALVALGAFYFGSRVVSAVAGHSGLLVIAVM</sequence>
<evidence type="ECO:0000256" key="1">
    <source>
        <dbReference type="SAM" id="Phobius"/>
    </source>
</evidence>
<evidence type="ECO:0000313" key="2">
    <source>
        <dbReference type="EMBL" id="WXB07020.1"/>
    </source>
</evidence>
<dbReference type="Proteomes" id="UP001374803">
    <property type="component" value="Chromosome"/>
</dbReference>
<protein>
    <submittedName>
        <fullName evidence="2">Uncharacterized protein</fullName>
    </submittedName>
</protein>
<feature type="transmembrane region" description="Helical" evidence="1">
    <location>
        <begin position="58"/>
        <end position="84"/>
    </location>
</feature>
<feature type="transmembrane region" description="Helical" evidence="1">
    <location>
        <begin position="24"/>
        <end position="46"/>
    </location>
</feature>